<sequence length="386" mass="42231">MRVLFLSLILSLSLFLPTKYVSGQATTKPEETQLFVSGMGGYHTYRIPSLLVAKDGSLLAFAEGRKSGSGDTGDIDLLLKRSEDGGRSWSEPRVLWDDGTNVCGNPSPVLDENTGEIHLLLTWNRGDDNEGDIIRKKSRDTRRVFVMKSSDHGKTWSEPTDITQGAKNPEWGWYATGPGIGIQINHGPHKGRLVIPSDHSYDDPAGEVRGGPFEYGSHVIYSDDRGVTWNLGGTIRPRMNECQVVEVADGNGSLLMNMRSYFGTNRRALSVSRDGGLSWSDPEEASTLIEPVCQAALIRYSWPADPAGDLVLFSNPASTKRENMTVKLSKDSGRTWVASKMLHAGPAAYSALAVLPNGEILCAYEKGAQHPYEEISLARLSLADFE</sequence>
<keyword evidence="4" id="KW-0732">Signal</keyword>
<dbReference type="RefSeq" id="WP_092178762.1">
    <property type="nucleotide sequence ID" value="NZ_FNZH01000013.1"/>
</dbReference>
<comment type="catalytic activity">
    <reaction evidence="1">
        <text>Hydrolysis of alpha-(2-&gt;3)-, alpha-(2-&gt;6)-, alpha-(2-&gt;8)- glycosidic linkages of terminal sialic acid residues in oligosaccharides, glycoproteins, glycolipids, colominic acid and synthetic substrates.</text>
        <dbReference type="EC" id="3.2.1.18"/>
    </reaction>
</comment>
<evidence type="ECO:0000313" key="7">
    <source>
        <dbReference type="Proteomes" id="UP000199403"/>
    </source>
</evidence>
<dbReference type="PANTHER" id="PTHR10628:SF30">
    <property type="entry name" value="EXO-ALPHA-SIALIDASE"/>
    <property type="match status" value="1"/>
</dbReference>
<feature type="domain" description="Sialidase" evidence="5">
    <location>
        <begin position="56"/>
        <end position="360"/>
    </location>
</feature>
<dbReference type="STRING" id="1416801.SAMN05192553_11354"/>
<dbReference type="Proteomes" id="UP000199403">
    <property type="component" value="Unassembled WGS sequence"/>
</dbReference>
<dbReference type="GO" id="GO:0004308">
    <property type="term" value="F:exo-alpha-sialidase activity"/>
    <property type="evidence" value="ECO:0007669"/>
    <property type="project" value="UniProtKB-EC"/>
</dbReference>
<organism evidence="6 7">
    <name type="scientific">Cyclobacterium xiamenense</name>
    <dbReference type="NCBI Taxonomy" id="1297121"/>
    <lineage>
        <taxon>Bacteria</taxon>
        <taxon>Pseudomonadati</taxon>
        <taxon>Bacteroidota</taxon>
        <taxon>Cytophagia</taxon>
        <taxon>Cytophagales</taxon>
        <taxon>Cyclobacteriaceae</taxon>
        <taxon>Cyclobacterium</taxon>
    </lineage>
</organism>
<evidence type="ECO:0000256" key="1">
    <source>
        <dbReference type="ARBA" id="ARBA00000427"/>
    </source>
</evidence>
<dbReference type="SUPFAM" id="SSF50939">
    <property type="entry name" value="Sialidases"/>
    <property type="match status" value="1"/>
</dbReference>
<gene>
    <name evidence="6" type="ORF">SAMN05192553_11354</name>
</gene>
<evidence type="ECO:0000313" key="6">
    <source>
        <dbReference type="EMBL" id="SEJ79030.1"/>
    </source>
</evidence>
<proteinExistence type="inferred from homology"/>
<dbReference type="EMBL" id="FNZH01000013">
    <property type="protein sequence ID" value="SEJ79030.1"/>
    <property type="molecule type" value="Genomic_DNA"/>
</dbReference>
<evidence type="ECO:0000256" key="2">
    <source>
        <dbReference type="ARBA" id="ARBA00009348"/>
    </source>
</evidence>
<reference evidence="7" key="1">
    <citation type="submission" date="2016-10" db="EMBL/GenBank/DDBJ databases">
        <authorList>
            <person name="Varghese N."/>
            <person name="Submissions S."/>
        </authorList>
    </citation>
    <scope>NUCLEOTIDE SEQUENCE [LARGE SCALE GENOMIC DNA]</scope>
    <source>
        <strain evidence="7">IBRC-M 10761</strain>
    </source>
</reference>
<dbReference type="Pfam" id="PF13088">
    <property type="entry name" value="BNR_2"/>
    <property type="match status" value="1"/>
</dbReference>
<dbReference type="OrthoDB" id="7294637at2"/>
<dbReference type="Gene3D" id="2.120.10.10">
    <property type="match status" value="1"/>
</dbReference>
<keyword evidence="7" id="KW-1185">Reference proteome</keyword>
<dbReference type="InterPro" id="IPR026856">
    <property type="entry name" value="Sialidase_fam"/>
</dbReference>
<evidence type="ECO:0000259" key="5">
    <source>
        <dbReference type="Pfam" id="PF13088"/>
    </source>
</evidence>
<dbReference type="EC" id="3.2.1.18" evidence="3"/>
<accession>A0A1H7BXG6</accession>
<dbReference type="GO" id="GO:0016020">
    <property type="term" value="C:membrane"/>
    <property type="evidence" value="ECO:0007669"/>
    <property type="project" value="TreeGrafter"/>
</dbReference>
<feature type="chain" id="PRO_5011525261" description="exo-alpha-sialidase" evidence="4">
    <location>
        <begin position="24"/>
        <end position="386"/>
    </location>
</feature>
<dbReference type="GO" id="GO:0005737">
    <property type="term" value="C:cytoplasm"/>
    <property type="evidence" value="ECO:0007669"/>
    <property type="project" value="TreeGrafter"/>
</dbReference>
<comment type="similarity">
    <text evidence="2">Belongs to the glycosyl hydrolase 33 family.</text>
</comment>
<evidence type="ECO:0000256" key="3">
    <source>
        <dbReference type="ARBA" id="ARBA00012733"/>
    </source>
</evidence>
<dbReference type="AlphaFoldDB" id="A0A1H7BXG6"/>
<dbReference type="GO" id="GO:0006689">
    <property type="term" value="P:ganglioside catabolic process"/>
    <property type="evidence" value="ECO:0007669"/>
    <property type="project" value="TreeGrafter"/>
</dbReference>
<dbReference type="CDD" id="cd15482">
    <property type="entry name" value="Sialidase_non-viral"/>
    <property type="match status" value="1"/>
</dbReference>
<name>A0A1H7BXG6_9BACT</name>
<feature type="signal peptide" evidence="4">
    <location>
        <begin position="1"/>
        <end position="23"/>
    </location>
</feature>
<dbReference type="InterPro" id="IPR036278">
    <property type="entry name" value="Sialidase_sf"/>
</dbReference>
<protein>
    <recommendedName>
        <fullName evidence="3">exo-alpha-sialidase</fullName>
        <ecNumber evidence="3">3.2.1.18</ecNumber>
    </recommendedName>
</protein>
<evidence type="ECO:0000256" key="4">
    <source>
        <dbReference type="SAM" id="SignalP"/>
    </source>
</evidence>
<dbReference type="GO" id="GO:0009313">
    <property type="term" value="P:oligosaccharide catabolic process"/>
    <property type="evidence" value="ECO:0007669"/>
    <property type="project" value="TreeGrafter"/>
</dbReference>
<dbReference type="InterPro" id="IPR011040">
    <property type="entry name" value="Sialidase"/>
</dbReference>
<dbReference type="PANTHER" id="PTHR10628">
    <property type="entry name" value="SIALIDASE"/>
    <property type="match status" value="1"/>
</dbReference>